<evidence type="ECO:0000256" key="8">
    <source>
        <dbReference type="ARBA" id="ARBA00048505"/>
    </source>
</evidence>
<evidence type="ECO:0000256" key="9">
    <source>
        <dbReference type="HAMAP-Rule" id="MF_00653"/>
    </source>
</evidence>
<proteinExistence type="inferred from homology"/>
<comment type="catalytic activity">
    <reaction evidence="6">
        <text>3',5'-cyclic CMP + H2O = CMP + H(+)</text>
        <dbReference type="Rhea" id="RHEA:72675"/>
        <dbReference type="ChEBI" id="CHEBI:15377"/>
        <dbReference type="ChEBI" id="CHEBI:15378"/>
        <dbReference type="ChEBI" id="CHEBI:58003"/>
        <dbReference type="ChEBI" id="CHEBI:60377"/>
    </reaction>
    <physiologicalReaction direction="left-to-right" evidence="6">
        <dbReference type="Rhea" id="RHEA:72676"/>
    </physiologicalReaction>
</comment>
<dbReference type="NCBIfam" id="TIGR02108">
    <property type="entry name" value="PQQ_syn_pqqB"/>
    <property type="match status" value="1"/>
</dbReference>
<evidence type="ECO:0000256" key="7">
    <source>
        <dbReference type="ARBA" id="ARBA00034301"/>
    </source>
</evidence>
<dbReference type="UniPathway" id="UPA00539"/>
<dbReference type="Pfam" id="PF12706">
    <property type="entry name" value="Lactamase_B_2"/>
    <property type="match status" value="1"/>
</dbReference>
<keyword evidence="12" id="KW-1185">Reference proteome</keyword>
<dbReference type="EMBL" id="JACJVQ010000032">
    <property type="protein sequence ID" value="MBB6638303.1"/>
    <property type="molecule type" value="Genomic_DNA"/>
</dbReference>
<dbReference type="PANTHER" id="PTHR42663:SF7">
    <property type="entry name" value="COENZYME PQQ SYNTHESIS PROTEIN B"/>
    <property type="match status" value="1"/>
</dbReference>
<comment type="similarity">
    <text evidence="2 9">Belongs to the PqqB family.</text>
</comment>
<protein>
    <recommendedName>
        <fullName evidence="3 9">Coenzyme PQQ synthesis protein B</fullName>
    </recommendedName>
    <alternativeName>
        <fullName evidence="9">Pyrroloquinoline quinone biosynthesis protein B</fullName>
    </alternativeName>
</protein>
<dbReference type="InterPro" id="IPR001279">
    <property type="entry name" value="Metallo-B-lactamas"/>
</dbReference>
<name>A0A841T1M2_9BACL</name>
<reference evidence="11 12" key="1">
    <citation type="submission" date="2020-08" db="EMBL/GenBank/DDBJ databases">
        <title>Cohnella phylogeny.</title>
        <authorList>
            <person name="Dunlap C."/>
        </authorList>
    </citation>
    <scope>NUCLEOTIDE SEQUENCE [LARGE SCALE GENOMIC DNA]</scope>
    <source>
        <strain evidence="11 12">DSM 25241</strain>
    </source>
</reference>
<feature type="domain" description="Metallo-beta-lactamase" evidence="10">
    <location>
        <begin position="51"/>
        <end position="272"/>
    </location>
</feature>
<comment type="pathway">
    <text evidence="1 9">Cofactor biosynthesis; pyrroloquinoline quinone biosynthesis.</text>
</comment>
<dbReference type="PANTHER" id="PTHR42663">
    <property type="entry name" value="HYDROLASE C777.06C-RELATED-RELATED"/>
    <property type="match status" value="1"/>
</dbReference>
<sequence length="306" mass="33312">MIIKVLGSAAGGGLPQWNCNCANCRRARSGDPSVSARSNDSLAVSPDGIQWALLNASPDIGFQLAAHDCLRPGPSLRSSPVQAVLLTDAELDHTTGLLQLRQGSSMEVFATAPVLHALEHGLPVRRIVEPFASFRWQEAHPEESFPLFGGQLSVCPFYLGDKPPRYVYGELPKKPDQQKEAWVVGYRITDRLTGGTAVYAPGIEAWTPSLERQLEAADCLFVDGTFWKGDELRSLGVSELDASDMGHLPVGGPNGSAERLARLPARRKVYIHVNNTNPMLDDDSPERRILAELGIEIGFDGMEMEV</sequence>
<evidence type="ECO:0000256" key="5">
    <source>
        <dbReference type="ARBA" id="ARBA00022905"/>
    </source>
</evidence>
<dbReference type="InterPro" id="IPR036866">
    <property type="entry name" value="RibonucZ/Hydroxyglut_hydro"/>
</dbReference>
<dbReference type="CDD" id="cd16274">
    <property type="entry name" value="PQQB-like_MBL-fold"/>
    <property type="match status" value="1"/>
</dbReference>
<organism evidence="11 12">
    <name type="scientific">Cohnella thailandensis</name>
    <dbReference type="NCBI Taxonomy" id="557557"/>
    <lineage>
        <taxon>Bacteria</taxon>
        <taxon>Bacillati</taxon>
        <taxon>Bacillota</taxon>
        <taxon>Bacilli</taxon>
        <taxon>Bacillales</taxon>
        <taxon>Paenibacillaceae</taxon>
        <taxon>Cohnella</taxon>
    </lineage>
</organism>
<evidence type="ECO:0000256" key="2">
    <source>
        <dbReference type="ARBA" id="ARBA00008481"/>
    </source>
</evidence>
<evidence type="ECO:0000256" key="4">
    <source>
        <dbReference type="ARBA" id="ARBA00022448"/>
    </source>
</evidence>
<comment type="caution">
    <text evidence="11">The sequence shown here is derived from an EMBL/GenBank/DDBJ whole genome shotgun (WGS) entry which is preliminary data.</text>
</comment>
<comment type="function">
    <text evidence="7">Counteracts the endogenous Pycsar antiviral defense system. Phosphodiesterase that enables metal-dependent hydrolysis of host cyclic nucleotide Pycsar defense signals such as cCMP and cUMP.</text>
</comment>
<dbReference type="AlphaFoldDB" id="A0A841T1M2"/>
<dbReference type="GO" id="GO:0018189">
    <property type="term" value="P:pyrroloquinoline quinone biosynthetic process"/>
    <property type="evidence" value="ECO:0007669"/>
    <property type="project" value="UniProtKB-UniRule"/>
</dbReference>
<keyword evidence="5 9" id="KW-0884">PQQ biosynthesis</keyword>
<gene>
    <name evidence="9 11" type="primary">pqqB</name>
    <name evidence="11" type="ORF">H7B67_29585</name>
</gene>
<accession>A0A841T1M2</accession>
<evidence type="ECO:0000313" key="12">
    <source>
        <dbReference type="Proteomes" id="UP000535838"/>
    </source>
</evidence>
<evidence type="ECO:0000313" key="11">
    <source>
        <dbReference type="EMBL" id="MBB6638303.1"/>
    </source>
</evidence>
<dbReference type="SUPFAM" id="SSF56281">
    <property type="entry name" value="Metallo-hydrolase/oxidoreductase"/>
    <property type="match status" value="1"/>
</dbReference>
<dbReference type="Gene3D" id="3.60.15.10">
    <property type="entry name" value="Ribonuclease Z/Hydroxyacylglutathione hydrolase-like"/>
    <property type="match status" value="1"/>
</dbReference>
<evidence type="ECO:0000259" key="10">
    <source>
        <dbReference type="Pfam" id="PF12706"/>
    </source>
</evidence>
<keyword evidence="4 9" id="KW-0813">Transport</keyword>
<dbReference type="HAMAP" id="MF_00653">
    <property type="entry name" value="PQQ_syn_PqqB"/>
    <property type="match status" value="1"/>
</dbReference>
<dbReference type="InterPro" id="IPR011842">
    <property type="entry name" value="PQQ_synth_PqqB"/>
</dbReference>
<dbReference type="RefSeq" id="WP_185123508.1">
    <property type="nucleotide sequence ID" value="NZ_JACJVQ010000032.1"/>
</dbReference>
<evidence type="ECO:0000256" key="3">
    <source>
        <dbReference type="ARBA" id="ARBA00015084"/>
    </source>
</evidence>
<evidence type="ECO:0000256" key="1">
    <source>
        <dbReference type="ARBA" id="ARBA00004886"/>
    </source>
</evidence>
<evidence type="ECO:0000256" key="6">
    <source>
        <dbReference type="ARBA" id="ARBA00034221"/>
    </source>
</evidence>
<comment type="function">
    <text evidence="9">May be involved in the transport of PQQ or its precursor to the periplasm.</text>
</comment>
<comment type="catalytic activity">
    <reaction evidence="8">
        <text>3',5'-cyclic UMP + H2O = UMP + H(+)</text>
        <dbReference type="Rhea" id="RHEA:70575"/>
        <dbReference type="ChEBI" id="CHEBI:15377"/>
        <dbReference type="ChEBI" id="CHEBI:15378"/>
        <dbReference type="ChEBI" id="CHEBI:57865"/>
        <dbReference type="ChEBI" id="CHEBI:184387"/>
    </reaction>
    <physiologicalReaction direction="left-to-right" evidence="8">
        <dbReference type="Rhea" id="RHEA:70576"/>
    </physiologicalReaction>
</comment>
<dbReference type="Proteomes" id="UP000535838">
    <property type="component" value="Unassembled WGS sequence"/>
</dbReference>